<reference evidence="2 3" key="1">
    <citation type="journal article" date="2016" name="Nat. Commun.">
        <title>Thousands of microbial genomes shed light on interconnected biogeochemical processes in an aquifer system.</title>
        <authorList>
            <person name="Anantharaman K."/>
            <person name="Brown C.T."/>
            <person name="Hug L.A."/>
            <person name="Sharon I."/>
            <person name="Castelle C.J."/>
            <person name="Probst A.J."/>
            <person name="Thomas B.C."/>
            <person name="Singh A."/>
            <person name="Wilkins M.J."/>
            <person name="Karaoz U."/>
            <person name="Brodie E.L."/>
            <person name="Williams K.H."/>
            <person name="Hubbard S.S."/>
            <person name="Banfield J.F."/>
        </authorList>
    </citation>
    <scope>NUCLEOTIDE SEQUENCE [LARGE SCALE GENOMIC DNA]</scope>
</reference>
<dbReference type="EMBL" id="MFJL01000039">
    <property type="protein sequence ID" value="OGG13168.1"/>
    <property type="molecule type" value="Genomic_DNA"/>
</dbReference>
<evidence type="ECO:0000313" key="2">
    <source>
        <dbReference type="EMBL" id="OGG13168.1"/>
    </source>
</evidence>
<sequence length="182" mass="20807">MTLSPSEYYYLTLNSYSVFFLTYFIPIQSVGYAFLIFGSFTIVVDRFLKLHTRRYLDIIAGIFSGLGFVSLILLIINGIYFIVPTLNLYSQHLLPLKSPHTNVENIIHVDINGFMSGSIPFITISWLVLIAFLLSFYFYLLWQQNLNLWGRFLILIGFIVLLVSLTSLIAIGIFLTKTLPSV</sequence>
<feature type="transmembrane region" description="Helical" evidence="1">
    <location>
        <begin position="152"/>
        <end position="175"/>
    </location>
</feature>
<name>A0A1F5ZL41_9BACT</name>
<dbReference type="AlphaFoldDB" id="A0A1F5ZL41"/>
<accession>A0A1F5ZL41</accession>
<evidence type="ECO:0000256" key="1">
    <source>
        <dbReference type="SAM" id="Phobius"/>
    </source>
</evidence>
<organism evidence="2 3">
    <name type="scientific">Candidatus Gottesmanbacteria bacterium RIFCSPHIGHO2_02_FULL_39_11</name>
    <dbReference type="NCBI Taxonomy" id="1798382"/>
    <lineage>
        <taxon>Bacteria</taxon>
        <taxon>Candidatus Gottesmaniibacteriota</taxon>
    </lineage>
</organism>
<keyword evidence="1" id="KW-0812">Transmembrane</keyword>
<dbReference type="Proteomes" id="UP000176923">
    <property type="component" value="Unassembled WGS sequence"/>
</dbReference>
<proteinExistence type="predicted"/>
<feature type="transmembrane region" description="Helical" evidence="1">
    <location>
        <begin position="55"/>
        <end position="83"/>
    </location>
</feature>
<gene>
    <name evidence="2" type="ORF">A3D77_00380</name>
</gene>
<evidence type="ECO:0000313" key="3">
    <source>
        <dbReference type="Proteomes" id="UP000176923"/>
    </source>
</evidence>
<comment type="caution">
    <text evidence="2">The sequence shown here is derived from an EMBL/GenBank/DDBJ whole genome shotgun (WGS) entry which is preliminary data.</text>
</comment>
<feature type="transmembrane region" description="Helical" evidence="1">
    <location>
        <begin position="20"/>
        <end position="43"/>
    </location>
</feature>
<feature type="transmembrane region" description="Helical" evidence="1">
    <location>
        <begin position="119"/>
        <end position="140"/>
    </location>
</feature>
<protein>
    <submittedName>
        <fullName evidence="2">Uncharacterized protein</fullName>
    </submittedName>
</protein>
<keyword evidence="1" id="KW-1133">Transmembrane helix</keyword>
<keyword evidence="1" id="KW-0472">Membrane</keyword>